<comment type="subunit">
    <text evidence="9">Component of the NuA4 histone acetyltransferase complex.</text>
</comment>
<dbReference type="EMBL" id="BTGC01000003">
    <property type="protein sequence ID" value="GMM49896.1"/>
    <property type="molecule type" value="Genomic_DNA"/>
</dbReference>
<comment type="caution">
    <text evidence="12">The sequence shown here is derived from an EMBL/GenBank/DDBJ whole genome shotgun (WGS) entry which is preliminary data.</text>
</comment>
<feature type="region of interest" description="Disordered" evidence="11">
    <location>
        <begin position="1"/>
        <end position="91"/>
    </location>
</feature>
<evidence type="ECO:0000256" key="9">
    <source>
        <dbReference type="RuleBase" id="RU368022"/>
    </source>
</evidence>
<evidence type="ECO:0000256" key="8">
    <source>
        <dbReference type="ARBA" id="ARBA00023242"/>
    </source>
</evidence>
<keyword evidence="7 9" id="KW-0804">Transcription</keyword>
<keyword evidence="8 9" id="KW-0539">Nucleus</keyword>
<comment type="similarity">
    <text evidence="2 9">Belongs to the EAF6 family.</text>
</comment>
<gene>
    <name evidence="12" type="ORF">DASB73_008540</name>
</gene>
<evidence type="ECO:0000256" key="5">
    <source>
        <dbReference type="ARBA" id="ARBA00023015"/>
    </source>
</evidence>
<accession>A0AAV5RFB9</accession>
<evidence type="ECO:0000256" key="10">
    <source>
        <dbReference type="SAM" id="Coils"/>
    </source>
</evidence>
<keyword evidence="6 10" id="KW-0175">Coiled coil</keyword>
<comment type="function">
    <text evidence="9">Component of the NuA4 histone acetyltransferase complex which is involved in transcriptional activation of selected genes principally by acetylation of nucleosomal histone H4 and H2A. The NuA4 complex is also involved in DNA repair.</text>
</comment>
<evidence type="ECO:0000256" key="3">
    <source>
        <dbReference type="ARBA" id="ARBA00018504"/>
    </source>
</evidence>
<proteinExistence type="inferred from homology"/>
<evidence type="ECO:0000313" key="13">
    <source>
        <dbReference type="Proteomes" id="UP001362899"/>
    </source>
</evidence>
<dbReference type="AlphaFoldDB" id="A0AAV5RFB9"/>
<feature type="compositionally biased region" description="Basic and acidic residues" evidence="11">
    <location>
        <begin position="28"/>
        <end position="42"/>
    </location>
</feature>
<evidence type="ECO:0000256" key="11">
    <source>
        <dbReference type="SAM" id="MobiDB-lite"/>
    </source>
</evidence>
<organism evidence="12 13">
    <name type="scientific">Starmerella bacillaris</name>
    <name type="common">Yeast</name>
    <name type="synonym">Candida zemplinina</name>
    <dbReference type="NCBI Taxonomy" id="1247836"/>
    <lineage>
        <taxon>Eukaryota</taxon>
        <taxon>Fungi</taxon>
        <taxon>Dikarya</taxon>
        <taxon>Ascomycota</taxon>
        <taxon>Saccharomycotina</taxon>
        <taxon>Dipodascomycetes</taxon>
        <taxon>Dipodascales</taxon>
        <taxon>Trichomonascaceae</taxon>
        <taxon>Starmerella</taxon>
    </lineage>
</organism>
<protein>
    <recommendedName>
        <fullName evidence="3 9">Chromatin modification-related protein EAF6</fullName>
    </recommendedName>
</protein>
<evidence type="ECO:0000256" key="1">
    <source>
        <dbReference type="ARBA" id="ARBA00004123"/>
    </source>
</evidence>
<keyword evidence="9" id="KW-0227">DNA damage</keyword>
<dbReference type="PANTHER" id="PTHR13476">
    <property type="entry name" value="CHROMATIN MODIFICATION-RELATED PROTEIN MEAF6"/>
    <property type="match status" value="1"/>
</dbReference>
<dbReference type="GO" id="GO:0006325">
    <property type="term" value="P:chromatin organization"/>
    <property type="evidence" value="ECO:0007669"/>
    <property type="project" value="UniProtKB-KW"/>
</dbReference>
<dbReference type="InterPro" id="IPR015418">
    <property type="entry name" value="Eaf6"/>
</dbReference>
<evidence type="ECO:0000313" key="12">
    <source>
        <dbReference type="EMBL" id="GMM49896.1"/>
    </source>
</evidence>
<dbReference type="GO" id="GO:0006281">
    <property type="term" value="P:DNA repair"/>
    <property type="evidence" value="ECO:0007669"/>
    <property type="project" value="UniProtKB-UniRule"/>
</dbReference>
<reference evidence="12 13" key="1">
    <citation type="journal article" date="2023" name="Elife">
        <title>Identification of key yeast species and microbe-microbe interactions impacting larval growth of Drosophila in the wild.</title>
        <authorList>
            <person name="Mure A."/>
            <person name="Sugiura Y."/>
            <person name="Maeda R."/>
            <person name="Honda K."/>
            <person name="Sakurai N."/>
            <person name="Takahashi Y."/>
            <person name="Watada M."/>
            <person name="Katoh T."/>
            <person name="Gotoh A."/>
            <person name="Gotoh Y."/>
            <person name="Taniguchi I."/>
            <person name="Nakamura K."/>
            <person name="Hayashi T."/>
            <person name="Katayama T."/>
            <person name="Uemura T."/>
            <person name="Hattori Y."/>
        </authorList>
    </citation>
    <scope>NUCLEOTIDE SEQUENCE [LARGE SCALE GENOMIC DNA]</scope>
    <source>
        <strain evidence="12 13">SB-73</strain>
    </source>
</reference>
<keyword evidence="9" id="KW-0234">DNA repair</keyword>
<feature type="coiled-coil region" evidence="10">
    <location>
        <begin position="101"/>
        <end position="128"/>
    </location>
</feature>
<evidence type="ECO:0000256" key="4">
    <source>
        <dbReference type="ARBA" id="ARBA00022853"/>
    </source>
</evidence>
<evidence type="ECO:0000256" key="6">
    <source>
        <dbReference type="ARBA" id="ARBA00023054"/>
    </source>
</evidence>
<sequence length="175" mass="19035">MSPQKSESSATNSKEPSVDLGAADSDSSESRTADLDQSHKNSADGLDNTGSNDSNDSSKSISTEKKETDTKPSKQSQAGSQPAASTAESEKAQYLKLRASLKNIIAKRKELDRKLEEIEEKIHVDEGSYLTKATAGNIVKGFDQYTRTSQNRRKSVFTDADRIFSQGSTTFDAEM</sequence>
<dbReference type="GO" id="GO:0035267">
    <property type="term" value="C:NuA4 histone acetyltransferase complex"/>
    <property type="evidence" value="ECO:0007669"/>
    <property type="project" value="UniProtKB-UniRule"/>
</dbReference>
<feature type="compositionally biased region" description="Basic and acidic residues" evidence="11">
    <location>
        <begin position="62"/>
        <end position="72"/>
    </location>
</feature>
<name>A0AAV5RFB9_STABA</name>
<feature type="compositionally biased region" description="Polar residues" evidence="11">
    <location>
        <begin position="73"/>
        <end position="87"/>
    </location>
</feature>
<dbReference type="GO" id="GO:0005634">
    <property type="term" value="C:nucleus"/>
    <property type="evidence" value="ECO:0007669"/>
    <property type="project" value="UniProtKB-SubCell"/>
</dbReference>
<feature type="compositionally biased region" description="Low complexity" evidence="11">
    <location>
        <begin position="47"/>
        <end position="61"/>
    </location>
</feature>
<comment type="subcellular location">
    <subcellularLocation>
        <location evidence="1 9">Nucleus</location>
    </subcellularLocation>
</comment>
<evidence type="ECO:0000256" key="2">
    <source>
        <dbReference type="ARBA" id="ARBA00010916"/>
    </source>
</evidence>
<evidence type="ECO:0000256" key="7">
    <source>
        <dbReference type="ARBA" id="ARBA00023163"/>
    </source>
</evidence>
<dbReference type="Proteomes" id="UP001362899">
    <property type="component" value="Unassembled WGS sequence"/>
</dbReference>
<feature type="compositionally biased region" description="Polar residues" evidence="11">
    <location>
        <begin position="1"/>
        <end position="15"/>
    </location>
</feature>
<keyword evidence="13" id="KW-1185">Reference proteome</keyword>
<dbReference type="Pfam" id="PF09340">
    <property type="entry name" value="NuA4"/>
    <property type="match status" value="1"/>
</dbReference>
<keyword evidence="5 9" id="KW-0805">Transcription regulation</keyword>
<keyword evidence="4 9" id="KW-0156">Chromatin regulator</keyword>